<dbReference type="GO" id="GO:0016197">
    <property type="term" value="P:endosomal transport"/>
    <property type="evidence" value="ECO:0007669"/>
    <property type="project" value="TreeGrafter"/>
</dbReference>
<keyword evidence="2" id="KW-1185">Reference proteome</keyword>
<sequence length="184" mass="21208">MLNLALHAGAGLHYYCQEECLENALLKPISSLDKYAIDHIQQYWIDPPAPKGEFKPSFPLTKPPWNTMGNWGDAYKFINDYFKNYQNPGVFMEIGAQDGEFMSLTLYLEQELGFRGLLVEPNPRDYLKLRDAKRSSYSINACATPDMGHRRDQLWLRDTPANLPPLLHRIQEGSNRLLQYVSIE</sequence>
<dbReference type="GO" id="GO:0031902">
    <property type="term" value="C:late endosome membrane"/>
    <property type="evidence" value="ECO:0007669"/>
    <property type="project" value="TreeGrafter"/>
</dbReference>
<proteinExistence type="predicted"/>
<comment type="caution">
    <text evidence="1">The sequence shown here is derived from an EMBL/GenBank/DDBJ whole genome shotgun (WGS) entry which is preliminary data.</text>
</comment>
<dbReference type="EMBL" id="JAXCGZ010009871">
    <property type="protein sequence ID" value="KAK7076077.1"/>
    <property type="molecule type" value="Genomic_DNA"/>
</dbReference>
<gene>
    <name evidence="1" type="ORF">SK128_025798</name>
</gene>
<name>A0AAN8X1Q2_HALRR</name>
<feature type="non-terminal residue" evidence="1">
    <location>
        <position position="184"/>
    </location>
</feature>
<dbReference type="GO" id="GO:0006888">
    <property type="term" value="P:endoplasmic reticulum to Golgi vesicle-mediated transport"/>
    <property type="evidence" value="ECO:0007669"/>
    <property type="project" value="TreeGrafter"/>
</dbReference>
<evidence type="ECO:0000313" key="2">
    <source>
        <dbReference type="Proteomes" id="UP001381693"/>
    </source>
</evidence>
<accession>A0AAN8X1Q2</accession>
<evidence type="ECO:0000313" key="1">
    <source>
        <dbReference type="EMBL" id="KAK7076077.1"/>
    </source>
</evidence>
<dbReference type="GO" id="GO:0005794">
    <property type="term" value="C:Golgi apparatus"/>
    <property type="evidence" value="ECO:0007669"/>
    <property type="project" value="TreeGrafter"/>
</dbReference>
<dbReference type="InterPro" id="IPR053202">
    <property type="entry name" value="EGF_Rcpt_Signaling_Reg"/>
</dbReference>
<organism evidence="1 2">
    <name type="scientific">Halocaridina rubra</name>
    <name type="common">Hawaiian red shrimp</name>
    <dbReference type="NCBI Taxonomy" id="373956"/>
    <lineage>
        <taxon>Eukaryota</taxon>
        <taxon>Metazoa</taxon>
        <taxon>Ecdysozoa</taxon>
        <taxon>Arthropoda</taxon>
        <taxon>Crustacea</taxon>
        <taxon>Multicrustacea</taxon>
        <taxon>Malacostraca</taxon>
        <taxon>Eumalacostraca</taxon>
        <taxon>Eucarida</taxon>
        <taxon>Decapoda</taxon>
        <taxon>Pleocyemata</taxon>
        <taxon>Caridea</taxon>
        <taxon>Atyoidea</taxon>
        <taxon>Atyidae</taxon>
        <taxon>Halocaridina</taxon>
    </lineage>
</organism>
<dbReference type="GO" id="GO:0005789">
    <property type="term" value="C:endoplasmic reticulum membrane"/>
    <property type="evidence" value="ECO:0007669"/>
    <property type="project" value="TreeGrafter"/>
</dbReference>
<dbReference type="GO" id="GO:0005886">
    <property type="term" value="C:plasma membrane"/>
    <property type="evidence" value="ECO:0007669"/>
    <property type="project" value="TreeGrafter"/>
</dbReference>
<dbReference type="PANTHER" id="PTHR34009:SF2">
    <property type="entry name" value="PROTEIN STAR"/>
    <property type="match status" value="1"/>
</dbReference>
<dbReference type="AlphaFoldDB" id="A0AAN8X1Q2"/>
<reference evidence="1 2" key="1">
    <citation type="submission" date="2023-11" db="EMBL/GenBank/DDBJ databases">
        <title>Halocaridina rubra genome assembly.</title>
        <authorList>
            <person name="Smith C."/>
        </authorList>
    </citation>
    <scope>NUCLEOTIDE SEQUENCE [LARGE SCALE GENOMIC DNA]</scope>
    <source>
        <strain evidence="1">EP-1</strain>
        <tissue evidence="1">Whole</tissue>
    </source>
</reference>
<dbReference type="Proteomes" id="UP001381693">
    <property type="component" value="Unassembled WGS sequence"/>
</dbReference>
<protein>
    <submittedName>
        <fullName evidence="1">Uncharacterized protein</fullName>
    </submittedName>
</protein>
<dbReference type="PANTHER" id="PTHR34009">
    <property type="entry name" value="PROTEIN STAR"/>
    <property type="match status" value="1"/>
</dbReference>